<accession>A0A3P9BZ69</accession>
<keyword evidence="1" id="KW-1133">Transmembrane helix</keyword>
<organism evidence="2 3">
    <name type="scientific">Maylandia zebra</name>
    <name type="common">zebra mbuna</name>
    <dbReference type="NCBI Taxonomy" id="106582"/>
    <lineage>
        <taxon>Eukaryota</taxon>
        <taxon>Metazoa</taxon>
        <taxon>Chordata</taxon>
        <taxon>Craniata</taxon>
        <taxon>Vertebrata</taxon>
        <taxon>Euteleostomi</taxon>
        <taxon>Actinopterygii</taxon>
        <taxon>Neopterygii</taxon>
        <taxon>Teleostei</taxon>
        <taxon>Neoteleostei</taxon>
        <taxon>Acanthomorphata</taxon>
        <taxon>Ovalentaria</taxon>
        <taxon>Cichlomorphae</taxon>
        <taxon>Cichliformes</taxon>
        <taxon>Cichlidae</taxon>
        <taxon>African cichlids</taxon>
        <taxon>Pseudocrenilabrinae</taxon>
        <taxon>Haplochromini</taxon>
        <taxon>Maylandia</taxon>
        <taxon>Maylandia zebra complex</taxon>
    </lineage>
</organism>
<sequence>MKVTSVFLIHKMTTDFSSLKIFLNLNLNVVSANFILFYYIRVCLKKMEITSESEHRKTRTKPFYLVLNVFFTSCYAVNVD</sequence>
<protein>
    <submittedName>
        <fullName evidence="2">Uncharacterized protein</fullName>
    </submittedName>
</protein>
<feature type="transmembrane region" description="Helical" evidence="1">
    <location>
        <begin position="21"/>
        <end position="40"/>
    </location>
</feature>
<proteinExistence type="predicted"/>
<evidence type="ECO:0000313" key="2">
    <source>
        <dbReference type="Ensembl" id="ENSMZEP00005015157.1"/>
    </source>
</evidence>
<keyword evidence="3" id="KW-1185">Reference proteome</keyword>
<feature type="transmembrane region" description="Helical" evidence="1">
    <location>
        <begin position="61"/>
        <end position="78"/>
    </location>
</feature>
<dbReference type="AlphaFoldDB" id="A0A3P9BZ69"/>
<evidence type="ECO:0000313" key="3">
    <source>
        <dbReference type="Proteomes" id="UP000265160"/>
    </source>
</evidence>
<evidence type="ECO:0000256" key="1">
    <source>
        <dbReference type="SAM" id="Phobius"/>
    </source>
</evidence>
<dbReference type="Ensembl" id="ENSMZET00005015647.1">
    <property type="protein sequence ID" value="ENSMZEP00005015157.1"/>
    <property type="gene ID" value="ENSMZEG00005011371.1"/>
</dbReference>
<dbReference type="Proteomes" id="UP000265160">
    <property type="component" value="LG18"/>
</dbReference>
<name>A0A3P9BZ69_9CICH</name>
<reference evidence="2 3" key="1">
    <citation type="journal article" date="2014" name="Nature">
        <title>The genomic substrate for adaptive radiation in African cichlid fish.</title>
        <authorList>
            <person name="Brawand D."/>
            <person name="Wagner C.E."/>
            <person name="Li Y.I."/>
            <person name="Malinsky M."/>
            <person name="Keller I."/>
            <person name="Fan S."/>
            <person name="Simakov O."/>
            <person name="Ng A.Y."/>
            <person name="Lim Z.W."/>
            <person name="Bezault E."/>
            <person name="Turner-Maier J."/>
            <person name="Johnson J."/>
            <person name="Alcazar R."/>
            <person name="Noh H.J."/>
            <person name="Russell P."/>
            <person name="Aken B."/>
            <person name="Alfoldi J."/>
            <person name="Amemiya C."/>
            <person name="Azzouzi N."/>
            <person name="Baroiller J.F."/>
            <person name="Barloy-Hubler F."/>
            <person name="Berlin A."/>
            <person name="Bloomquist R."/>
            <person name="Carleton K.L."/>
            <person name="Conte M.A."/>
            <person name="D'Cotta H."/>
            <person name="Eshel O."/>
            <person name="Gaffney L."/>
            <person name="Galibert F."/>
            <person name="Gante H.F."/>
            <person name="Gnerre S."/>
            <person name="Greuter L."/>
            <person name="Guyon R."/>
            <person name="Haddad N.S."/>
            <person name="Haerty W."/>
            <person name="Harris R.M."/>
            <person name="Hofmann H.A."/>
            <person name="Hourlier T."/>
            <person name="Hulata G."/>
            <person name="Jaffe D.B."/>
            <person name="Lara M."/>
            <person name="Lee A.P."/>
            <person name="MacCallum I."/>
            <person name="Mwaiko S."/>
            <person name="Nikaido M."/>
            <person name="Nishihara H."/>
            <person name="Ozouf-Costaz C."/>
            <person name="Penman D.J."/>
            <person name="Przybylski D."/>
            <person name="Rakotomanga M."/>
            <person name="Renn S.C.P."/>
            <person name="Ribeiro F.J."/>
            <person name="Ron M."/>
            <person name="Salzburger W."/>
            <person name="Sanchez-Pulido L."/>
            <person name="Santos M.E."/>
            <person name="Searle S."/>
            <person name="Sharpe T."/>
            <person name="Swofford R."/>
            <person name="Tan F.J."/>
            <person name="Williams L."/>
            <person name="Young S."/>
            <person name="Yin S."/>
            <person name="Okada N."/>
            <person name="Kocher T.D."/>
            <person name="Miska E.A."/>
            <person name="Lander E.S."/>
            <person name="Venkatesh B."/>
            <person name="Fernald R.D."/>
            <person name="Meyer A."/>
            <person name="Ponting C.P."/>
            <person name="Streelman J.T."/>
            <person name="Lindblad-Toh K."/>
            <person name="Seehausen O."/>
            <person name="Di Palma F."/>
        </authorList>
    </citation>
    <scope>NUCLEOTIDE SEQUENCE</scope>
</reference>
<keyword evidence="1" id="KW-0812">Transmembrane</keyword>
<reference evidence="2" key="2">
    <citation type="submission" date="2025-08" db="UniProtKB">
        <authorList>
            <consortium name="Ensembl"/>
        </authorList>
    </citation>
    <scope>IDENTIFICATION</scope>
</reference>
<keyword evidence="1" id="KW-0472">Membrane</keyword>
<reference evidence="2" key="3">
    <citation type="submission" date="2025-09" db="UniProtKB">
        <authorList>
            <consortium name="Ensembl"/>
        </authorList>
    </citation>
    <scope>IDENTIFICATION</scope>
</reference>